<protein>
    <submittedName>
        <fullName evidence="1">Uncharacterized protein</fullName>
    </submittedName>
</protein>
<dbReference type="EMBL" id="KM017071">
    <property type="protein sequence ID" value="AJW29641.1"/>
    <property type="molecule type" value="Genomic_DNA"/>
</dbReference>
<evidence type="ECO:0000313" key="1">
    <source>
        <dbReference type="EMBL" id="AJW29641.1"/>
    </source>
</evidence>
<organism evidence="1">
    <name type="scientific">Sphingomonas sp. JE1</name>
    <dbReference type="NCBI Taxonomy" id="1628059"/>
    <lineage>
        <taxon>Bacteria</taxon>
        <taxon>Pseudomonadati</taxon>
        <taxon>Pseudomonadota</taxon>
        <taxon>Alphaproteobacteria</taxon>
        <taxon>Sphingomonadales</taxon>
        <taxon>Sphingomonadaceae</taxon>
        <taxon>Sphingomonas</taxon>
    </lineage>
</organism>
<dbReference type="AlphaFoldDB" id="A0A0D5A0G0"/>
<geneLocation type="plasmid" evidence="1">
    <name>pJE1</name>
</geneLocation>
<reference evidence="1" key="1">
    <citation type="submission" date="2014-06" db="EMBL/GenBank/DDBJ databases">
        <title>Molecular and ecological studies on carbamate pesticide degrading bacteria isolated from agricultural soils.</title>
        <authorList>
            <person name="Kim D.-U."/>
            <person name="Ka J.-O."/>
        </authorList>
    </citation>
    <scope>NUCLEOTIDE SEQUENCE</scope>
    <source>
        <strain evidence="1">JE1</strain>
        <plasmid evidence="1">pJE1</plasmid>
    </source>
</reference>
<accession>A0A0D5A0G0</accession>
<name>A0A0D5A0G0_9SPHN</name>
<sequence>MFANVQGLIDRNSCNSFGKSIGNHGRQSFFCTTTRAGVLRLQIMPQPLRRALKHAQNHGGHILIHRGAYEG</sequence>
<proteinExistence type="predicted"/>
<gene>
    <name evidence="1" type="ORF">pJE1_219</name>
</gene>
<keyword evidence="1" id="KW-0614">Plasmid</keyword>